<dbReference type="EMBL" id="AP027370">
    <property type="protein sequence ID" value="BDY12028.1"/>
    <property type="molecule type" value="Genomic_DNA"/>
</dbReference>
<dbReference type="Proteomes" id="UP001321445">
    <property type="component" value="Chromosome"/>
</dbReference>
<sequence length="105" mass="12310">MMHELNARVVKIIGTKYPRLRTMIRNHPYTKIVGMGVVKCLLDDMHMTSDEVSDELLTEMIERGIELYHEKEDEIKEIPVLEHKRHVLCDYLQRVATEYLELSAG</sequence>
<proteinExistence type="predicted"/>
<evidence type="ECO:0000313" key="1">
    <source>
        <dbReference type="EMBL" id="BDY12028.1"/>
    </source>
</evidence>
<organism evidence="1 2">
    <name type="scientific">Hydrogenimonas cancrithermarum</name>
    <dbReference type="NCBI Taxonomy" id="2993563"/>
    <lineage>
        <taxon>Bacteria</taxon>
        <taxon>Pseudomonadati</taxon>
        <taxon>Campylobacterota</taxon>
        <taxon>Epsilonproteobacteria</taxon>
        <taxon>Campylobacterales</taxon>
        <taxon>Hydrogenimonadaceae</taxon>
        <taxon>Hydrogenimonas</taxon>
    </lineage>
</organism>
<name>A0ABM8FK49_9BACT</name>
<reference evidence="1 2" key="1">
    <citation type="submission" date="2023-03" db="EMBL/GenBank/DDBJ databases">
        <title>Description of Hydrogenimonas sp. ISO32.</title>
        <authorList>
            <person name="Mino S."/>
            <person name="Fukazawa S."/>
            <person name="Sawabe T."/>
        </authorList>
    </citation>
    <scope>NUCLEOTIDE SEQUENCE [LARGE SCALE GENOMIC DNA]</scope>
    <source>
        <strain evidence="1 2">ISO32</strain>
    </source>
</reference>
<protein>
    <submittedName>
        <fullName evidence="1">Uncharacterized protein</fullName>
    </submittedName>
</protein>
<gene>
    <name evidence="1" type="ORF">HCR_03400</name>
</gene>
<accession>A0ABM8FK49</accession>
<keyword evidence="2" id="KW-1185">Reference proteome</keyword>
<evidence type="ECO:0000313" key="2">
    <source>
        <dbReference type="Proteomes" id="UP001321445"/>
    </source>
</evidence>
<dbReference type="RefSeq" id="WP_286337240.1">
    <property type="nucleotide sequence ID" value="NZ_AP027370.1"/>
</dbReference>